<dbReference type="InterPro" id="IPR004426">
    <property type="entry name" value="MJ1210-like"/>
</dbReference>
<evidence type="ECO:0008006" key="2">
    <source>
        <dbReference type="Google" id="ProtNLM"/>
    </source>
</evidence>
<dbReference type="InterPro" id="IPR038389">
    <property type="entry name" value="PSMG2_sf"/>
</dbReference>
<dbReference type="InterPro" id="IPR019151">
    <property type="entry name" value="Proteasome_assmbl_chaperone_2"/>
</dbReference>
<dbReference type="NCBIfam" id="TIGR00162">
    <property type="entry name" value="proteasome assembly chaperone family protein"/>
    <property type="match status" value="1"/>
</dbReference>
<accession>A0A7G9YCU5</accession>
<name>A0A7G9YCU5_9EURY</name>
<reference evidence="1" key="1">
    <citation type="submission" date="2020-06" db="EMBL/GenBank/DDBJ databases">
        <title>Unique genomic features of the anaerobic methanotrophic archaea.</title>
        <authorList>
            <person name="Chadwick G.L."/>
            <person name="Skennerton C.T."/>
            <person name="Laso-Perez R."/>
            <person name="Leu A.O."/>
            <person name="Speth D.R."/>
            <person name="Yu H."/>
            <person name="Morgan-Lang C."/>
            <person name="Hatzenpichler R."/>
            <person name="Goudeau D."/>
            <person name="Malmstrom R."/>
            <person name="Brazelton W.J."/>
            <person name="Woyke T."/>
            <person name="Hallam S.J."/>
            <person name="Tyson G.W."/>
            <person name="Wegener G."/>
            <person name="Boetius A."/>
            <person name="Orphan V."/>
        </authorList>
    </citation>
    <scope>NUCLEOTIDE SEQUENCE</scope>
</reference>
<dbReference type="Pfam" id="PF09754">
    <property type="entry name" value="PAC2"/>
    <property type="match status" value="1"/>
</dbReference>
<dbReference type="PANTHER" id="PTHR35610">
    <property type="entry name" value="3-ISOPROPYLMALATE DEHYDRATASE-RELATED"/>
    <property type="match status" value="1"/>
</dbReference>
<organism evidence="1">
    <name type="scientific">Candidatus Methanogaster sp. ANME-2c ERB4</name>
    <dbReference type="NCBI Taxonomy" id="2759911"/>
    <lineage>
        <taxon>Archaea</taxon>
        <taxon>Methanobacteriati</taxon>
        <taxon>Methanobacteriota</taxon>
        <taxon>Stenosarchaea group</taxon>
        <taxon>Methanomicrobia</taxon>
        <taxon>Methanosarcinales</taxon>
        <taxon>ANME-2 cluster</taxon>
        <taxon>Candidatus Methanogasteraceae</taxon>
        <taxon>Candidatus Methanogaster</taxon>
    </lineage>
</organism>
<dbReference type="Gene3D" id="3.40.50.10900">
    <property type="entry name" value="PAC-like subunit"/>
    <property type="match status" value="1"/>
</dbReference>
<proteinExistence type="predicted"/>
<dbReference type="PANTHER" id="PTHR35610:SF7">
    <property type="entry name" value="3-ISOPROPYLMALATE DEHYDRATASE"/>
    <property type="match status" value="1"/>
</dbReference>
<dbReference type="EMBL" id="MT631155">
    <property type="protein sequence ID" value="QNO45829.1"/>
    <property type="molecule type" value="Genomic_DNA"/>
</dbReference>
<sequence>MADQTITTIQKDQTPKFTSDVTIHILDDVELRSPIMLEGLPGVGHVGKLVAEHLIDMFDAKRIIDIYSTHFPPQVMVNDDCTVRMVRNEIYAHRAEDDGIDLLILVGDHQSTTSEGHYTLCNTFLDIAEQFNVSRIYSLGGCPTGQLEEADTVIGTVNNPDLIDELTEHGVEFEEGEPWTGIFGTSGILLPMSRARGIDAACLMGITSGYLVDPKSAQAVIEVLASLLKIDVDTQALEEHAAEMEKVVAKLQEMQQYSGMNKTEDDLRYIG</sequence>
<protein>
    <recommendedName>
        <fullName evidence="2">PAC2 family protein</fullName>
    </recommendedName>
</protein>
<gene>
    <name evidence="1" type="ORF">LNPJLACJ_00006</name>
</gene>
<dbReference type="SUPFAM" id="SSF159659">
    <property type="entry name" value="Cgl1923-like"/>
    <property type="match status" value="1"/>
</dbReference>
<evidence type="ECO:0000313" key="1">
    <source>
        <dbReference type="EMBL" id="QNO45829.1"/>
    </source>
</evidence>
<dbReference type="AlphaFoldDB" id="A0A7G9YCU5"/>